<dbReference type="AlphaFoldDB" id="A0A0D3GGA9"/>
<evidence type="ECO:0000313" key="2">
    <source>
        <dbReference type="Proteomes" id="UP000026960"/>
    </source>
</evidence>
<accession>A0A0D3GGA9</accession>
<name>A0A0D3GGA9_9ORYZ</name>
<proteinExistence type="predicted"/>
<dbReference type="Proteomes" id="UP000026960">
    <property type="component" value="Chromosome 6"/>
</dbReference>
<protein>
    <submittedName>
        <fullName evidence="1">Uncharacterized protein</fullName>
    </submittedName>
</protein>
<reference evidence="1" key="1">
    <citation type="journal article" date="2009" name="Rice">
        <title>De Novo Next Generation Sequencing of Plant Genomes.</title>
        <authorList>
            <person name="Rounsley S."/>
            <person name="Marri P.R."/>
            <person name="Yu Y."/>
            <person name="He R."/>
            <person name="Sisneros N."/>
            <person name="Goicoechea J.L."/>
            <person name="Lee S.J."/>
            <person name="Angelova A."/>
            <person name="Kudrna D."/>
            <person name="Luo M."/>
            <person name="Affourtit J."/>
            <person name="Desany B."/>
            <person name="Knight J."/>
            <person name="Niazi F."/>
            <person name="Egholm M."/>
            <person name="Wing R.A."/>
        </authorList>
    </citation>
    <scope>NUCLEOTIDE SEQUENCE [LARGE SCALE GENOMIC DNA]</scope>
    <source>
        <strain evidence="1">cv. IRGC 105608</strain>
    </source>
</reference>
<sequence length="151" mass="16852">MRIGWLIVKFLLKFPSNHNRRRLQLGSPPFATPSSFTEKKGLDCLIIALEFSAVFLGLIQLWLQDAYSRTAASNTNDQATPVISTDASVIVGAEEWKAGAMASPTAGIRLTDWSEATGEVLQRQEKALSKRRLPENKEKLSLHIYLRGLRL</sequence>
<reference evidence="1" key="2">
    <citation type="submission" date="2015-03" db="UniProtKB">
        <authorList>
            <consortium name="EnsemblPlants"/>
        </authorList>
    </citation>
    <scope>IDENTIFICATION</scope>
</reference>
<dbReference type="PaxDb" id="65489-OBART06G13920.1"/>
<dbReference type="EnsemblPlants" id="OBART06G13920.1">
    <property type="protein sequence ID" value="OBART06G13920.1"/>
    <property type="gene ID" value="OBART06G13920"/>
</dbReference>
<organism evidence="1">
    <name type="scientific">Oryza barthii</name>
    <dbReference type="NCBI Taxonomy" id="65489"/>
    <lineage>
        <taxon>Eukaryota</taxon>
        <taxon>Viridiplantae</taxon>
        <taxon>Streptophyta</taxon>
        <taxon>Embryophyta</taxon>
        <taxon>Tracheophyta</taxon>
        <taxon>Spermatophyta</taxon>
        <taxon>Magnoliopsida</taxon>
        <taxon>Liliopsida</taxon>
        <taxon>Poales</taxon>
        <taxon>Poaceae</taxon>
        <taxon>BOP clade</taxon>
        <taxon>Oryzoideae</taxon>
        <taxon>Oryzeae</taxon>
        <taxon>Oryzinae</taxon>
        <taxon>Oryza</taxon>
    </lineage>
</organism>
<keyword evidence="2" id="KW-1185">Reference proteome</keyword>
<dbReference type="Gramene" id="OBART06G13920.1">
    <property type="protein sequence ID" value="OBART06G13920.1"/>
    <property type="gene ID" value="OBART06G13920"/>
</dbReference>
<evidence type="ECO:0000313" key="1">
    <source>
        <dbReference type="EnsemblPlants" id="OBART06G13920.1"/>
    </source>
</evidence>
<dbReference type="HOGENOM" id="CLU_1734268_0_0_1"/>